<dbReference type="Proteomes" id="UP000001603">
    <property type="component" value="Unassembled WGS sequence"/>
</dbReference>
<feature type="region of interest" description="Disordered" evidence="1">
    <location>
        <begin position="1"/>
        <end position="28"/>
    </location>
</feature>
<evidence type="ECO:0000313" key="2">
    <source>
        <dbReference type="EMBL" id="EAS65601.1"/>
    </source>
</evidence>
<gene>
    <name evidence="2" type="ORF">VAS14_09829</name>
</gene>
<name>Q1ZWV9_PHOAS</name>
<reference evidence="2 3" key="1">
    <citation type="journal article" date="2009" name="Proc. Natl. Acad. Sci. U.S.A.">
        <title>The genomic basis of trophic strategy in marine bacteria.</title>
        <authorList>
            <person name="Lauro F.M."/>
            <person name="McDougald D."/>
            <person name="Thomas T."/>
            <person name="Williams T.J."/>
            <person name="Egan S."/>
            <person name="Rice S."/>
            <person name="DeMaere M.Z."/>
            <person name="Ting L."/>
            <person name="Ertan H."/>
            <person name="Johnson J."/>
            <person name="Ferriera S."/>
            <person name="Lapidus A."/>
            <person name="Anderson I."/>
            <person name="Kyrpides N."/>
            <person name="Munk A.C."/>
            <person name="Detter C."/>
            <person name="Han C.S."/>
            <person name="Brown M.V."/>
            <person name="Robb F.T."/>
            <person name="Kjelleberg S."/>
            <person name="Cavicchioli R."/>
        </authorList>
    </citation>
    <scope>NUCLEOTIDE SEQUENCE [LARGE SCALE GENOMIC DNA]</scope>
    <source>
        <strain evidence="2 3">S14</strain>
    </source>
</reference>
<evidence type="ECO:0000313" key="3">
    <source>
        <dbReference type="Proteomes" id="UP000001603"/>
    </source>
</evidence>
<accession>Q1ZWV9</accession>
<sequence>MTKQTDDKRTTTAAKAKKKVAPKTTERKVSVRERIENLQRQREWDREWEL</sequence>
<dbReference type="EMBL" id="AAOJ01000001">
    <property type="protein sequence ID" value="EAS65601.1"/>
    <property type="molecule type" value="Genomic_DNA"/>
</dbReference>
<dbReference type="AlphaFoldDB" id="Q1ZWV9"/>
<comment type="caution">
    <text evidence="2">The sequence shown here is derived from an EMBL/GenBank/DDBJ whole genome shotgun (WGS) entry which is preliminary data.</text>
</comment>
<evidence type="ECO:0000256" key="1">
    <source>
        <dbReference type="SAM" id="MobiDB-lite"/>
    </source>
</evidence>
<dbReference type="HOGENOM" id="CLU_215409_0_0_6"/>
<proteinExistence type="predicted"/>
<protein>
    <submittedName>
        <fullName evidence="2">Uncharacterized protein</fullName>
    </submittedName>
</protein>
<feature type="compositionally biased region" description="Basic and acidic residues" evidence="1">
    <location>
        <begin position="1"/>
        <end position="10"/>
    </location>
</feature>
<organism evidence="2 3">
    <name type="scientific">Photobacterium angustum (strain S14 / CCUG 15956)</name>
    <name type="common">Vibrio sp. (strain S14 / CCUG 15956)</name>
    <dbReference type="NCBI Taxonomy" id="314292"/>
    <lineage>
        <taxon>Bacteria</taxon>
        <taxon>Pseudomonadati</taxon>
        <taxon>Pseudomonadota</taxon>
        <taxon>Gammaproteobacteria</taxon>
        <taxon>Vibrionales</taxon>
        <taxon>Vibrionaceae</taxon>
        <taxon>Photobacterium</taxon>
    </lineage>
</organism>
<dbReference type="RefSeq" id="WP_005364280.1">
    <property type="nucleotide sequence ID" value="NZ_CH902599.1"/>
</dbReference>
<dbReference type="GeneID" id="61231867"/>